<evidence type="ECO:0000313" key="2">
    <source>
        <dbReference type="Proteomes" id="UP000267096"/>
    </source>
</evidence>
<dbReference type="EMBL" id="UYRR01004947">
    <property type="protein sequence ID" value="VDK21451.1"/>
    <property type="molecule type" value="Genomic_DNA"/>
</dbReference>
<reference evidence="1 2" key="2">
    <citation type="submission" date="2018-11" db="EMBL/GenBank/DDBJ databases">
        <authorList>
            <consortium name="Pathogen Informatics"/>
        </authorList>
    </citation>
    <scope>NUCLEOTIDE SEQUENCE [LARGE SCALE GENOMIC DNA]</scope>
</reference>
<dbReference type="Proteomes" id="UP000267096">
    <property type="component" value="Unassembled WGS sequence"/>
</dbReference>
<dbReference type="WBParaSite" id="ASIM_0000343001-mRNA-1">
    <property type="protein sequence ID" value="ASIM_0000343001-mRNA-1"/>
    <property type="gene ID" value="ASIM_0000343001"/>
</dbReference>
<name>A0A0M3J786_ANISI</name>
<keyword evidence="2" id="KW-1185">Reference proteome</keyword>
<accession>A0A0M3J786</accession>
<evidence type="ECO:0000313" key="1">
    <source>
        <dbReference type="EMBL" id="VDK21451.1"/>
    </source>
</evidence>
<gene>
    <name evidence="1" type="ORF">ASIM_LOCUS3269</name>
</gene>
<reference evidence="3" key="1">
    <citation type="submission" date="2017-02" db="UniProtKB">
        <authorList>
            <consortium name="WormBaseParasite"/>
        </authorList>
    </citation>
    <scope>IDENTIFICATION</scope>
</reference>
<dbReference type="AlphaFoldDB" id="A0A0M3J786"/>
<proteinExistence type="predicted"/>
<sequence length="156" mass="17501">MVRHKSTQPCRKPPHSVQLTYRSPDSQLLRRANPSFNNATKYWNFVSTRKSIPTNKSLLFVRLPAPPTQLAAFFNSSRACFSKCSTNGQASSINFPQKTLRYSSKPNTIPSTKWLTAPTAFTPPLTRLPTAFKNSNFWNATSIPPSSNYNLLHPTA</sequence>
<evidence type="ECO:0000313" key="3">
    <source>
        <dbReference type="WBParaSite" id="ASIM_0000343001-mRNA-1"/>
    </source>
</evidence>
<organism evidence="3">
    <name type="scientific">Anisakis simplex</name>
    <name type="common">Herring worm</name>
    <dbReference type="NCBI Taxonomy" id="6269"/>
    <lineage>
        <taxon>Eukaryota</taxon>
        <taxon>Metazoa</taxon>
        <taxon>Ecdysozoa</taxon>
        <taxon>Nematoda</taxon>
        <taxon>Chromadorea</taxon>
        <taxon>Rhabditida</taxon>
        <taxon>Spirurina</taxon>
        <taxon>Ascaridomorpha</taxon>
        <taxon>Ascaridoidea</taxon>
        <taxon>Anisakidae</taxon>
        <taxon>Anisakis</taxon>
        <taxon>Anisakis simplex complex</taxon>
    </lineage>
</organism>
<protein>
    <submittedName>
        <fullName evidence="3">Ovule protein</fullName>
    </submittedName>
</protein>